<accession>Q16U48</accession>
<gene>
    <name evidence="2" type="ORF">AaeL_AAEL010034</name>
</gene>
<dbReference type="Proteomes" id="UP000682892">
    <property type="component" value="Unassembled WGS sequence"/>
</dbReference>
<dbReference type="PaxDb" id="7159-AAEL010034-PA"/>
<feature type="non-terminal residue" evidence="2">
    <location>
        <position position="1"/>
    </location>
</feature>
<reference evidence="2" key="1">
    <citation type="submission" date="2005-10" db="EMBL/GenBank/DDBJ databases">
        <authorList>
            <person name="Loftus B.J."/>
            <person name="Nene V.M."/>
            <person name="Hannick L.I."/>
            <person name="Bidwell S."/>
            <person name="Haas B."/>
            <person name="Amedeo P."/>
            <person name="Orvis J."/>
            <person name="Wortman J.R."/>
            <person name="White O.R."/>
            <person name="Salzberg S."/>
            <person name="Shumway M."/>
            <person name="Koo H."/>
            <person name="Zhao Y."/>
            <person name="Holmes M."/>
            <person name="Miller J."/>
            <person name="Schatz M."/>
            <person name="Pop M."/>
            <person name="Pai G."/>
            <person name="Utterback T."/>
            <person name="Rogers Y.-H."/>
            <person name="Kravitz S."/>
            <person name="Fraser C.M."/>
        </authorList>
    </citation>
    <scope>NUCLEOTIDE SEQUENCE</scope>
    <source>
        <strain evidence="2">Liverpool</strain>
    </source>
</reference>
<proteinExistence type="predicted"/>
<feature type="compositionally biased region" description="Basic and acidic residues" evidence="1">
    <location>
        <begin position="63"/>
        <end position="78"/>
    </location>
</feature>
<dbReference type="AlphaFoldDB" id="Q16U48"/>
<organism evidence="2 3">
    <name type="scientific">Aedes aegypti</name>
    <name type="common">Yellowfever mosquito</name>
    <name type="synonym">Culex aegypti</name>
    <dbReference type="NCBI Taxonomy" id="7159"/>
    <lineage>
        <taxon>Eukaryota</taxon>
        <taxon>Metazoa</taxon>
        <taxon>Ecdysozoa</taxon>
        <taxon>Arthropoda</taxon>
        <taxon>Hexapoda</taxon>
        <taxon>Insecta</taxon>
        <taxon>Pterygota</taxon>
        <taxon>Neoptera</taxon>
        <taxon>Endopterygota</taxon>
        <taxon>Diptera</taxon>
        <taxon>Nematocera</taxon>
        <taxon>Culicoidea</taxon>
        <taxon>Culicidae</taxon>
        <taxon>Culicinae</taxon>
        <taxon>Aedini</taxon>
        <taxon>Aedes</taxon>
        <taxon>Stegomyia</taxon>
    </lineage>
</organism>
<evidence type="ECO:0000313" key="2">
    <source>
        <dbReference type="EMBL" id="EAT38037.1"/>
    </source>
</evidence>
<reference evidence="2" key="3">
    <citation type="submission" date="2012-09" db="EMBL/GenBank/DDBJ databases">
        <authorList>
            <consortium name="VectorBase"/>
        </authorList>
    </citation>
    <scope>NUCLEOTIDE SEQUENCE</scope>
    <source>
        <strain evidence="2">Liverpool</strain>
    </source>
</reference>
<evidence type="ECO:0000256" key="1">
    <source>
        <dbReference type="SAM" id="MobiDB-lite"/>
    </source>
</evidence>
<protein>
    <submittedName>
        <fullName evidence="2">AAEL010034-PA</fullName>
    </submittedName>
</protein>
<sequence length="78" mass="8743">LGLGVARTGQFFDRSSFLIDFASCAPEVLLFSRQSPSSHHHSNSNEKNNIISKTGRKGKPNRNRLEDNSATKAEENYY</sequence>
<dbReference type="EMBL" id="CH477632">
    <property type="protein sequence ID" value="EAT38037.1"/>
    <property type="molecule type" value="Genomic_DNA"/>
</dbReference>
<name>Q16U48_AEDAE</name>
<feature type="region of interest" description="Disordered" evidence="1">
    <location>
        <begin position="33"/>
        <end position="78"/>
    </location>
</feature>
<dbReference type="HOGENOM" id="CLU_2628814_0_0_1"/>
<reference evidence="2" key="2">
    <citation type="journal article" date="2007" name="Science">
        <title>Genome sequence of Aedes aegypti, a major arbovirus vector.</title>
        <authorList>
            <person name="Nene V."/>
            <person name="Wortman J.R."/>
            <person name="Lawson D."/>
            <person name="Haas B."/>
            <person name="Kodira C."/>
            <person name="Tu Z.J."/>
            <person name="Loftus B."/>
            <person name="Xi Z."/>
            <person name="Megy K."/>
            <person name="Grabherr M."/>
            <person name="Ren Q."/>
            <person name="Zdobnov E.M."/>
            <person name="Lobo N.F."/>
            <person name="Campbell K.S."/>
            <person name="Brown S.E."/>
            <person name="Bonaldo M.F."/>
            <person name="Zhu J."/>
            <person name="Sinkins S.P."/>
            <person name="Hogenkamp D.G."/>
            <person name="Amedeo P."/>
            <person name="Arensburger P."/>
            <person name="Atkinson P.W."/>
            <person name="Bidwell S."/>
            <person name="Biedler J."/>
            <person name="Birney E."/>
            <person name="Bruggner R.V."/>
            <person name="Costas J."/>
            <person name="Coy M.R."/>
            <person name="Crabtree J."/>
            <person name="Crawford M."/>
            <person name="Debruyn B."/>
            <person name="Decaprio D."/>
            <person name="Eiglmeier K."/>
            <person name="Eisenstadt E."/>
            <person name="El-Dorry H."/>
            <person name="Gelbart W.M."/>
            <person name="Gomes S.L."/>
            <person name="Hammond M."/>
            <person name="Hannick L.I."/>
            <person name="Hogan J.R."/>
            <person name="Holmes M.H."/>
            <person name="Jaffe D."/>
            <person name="Johnston J.S."/>
            <person name="Kennedy R.C."/>
            <person name="Koo H."/>
            <person name="Kravitz S."/>
            <person name="Kriventseva E.V."/>
            <person name="Kulp D."/>
            <person name="Labutti K."/>
            <person name="Lee E."/>
            <person name="Li S."/>
            <person name="Lovin D.D."/>
            <person name="Mao C."/>
            <person name="Mauceli E."/>
            <person name="Menck C.F."/>
            <person name="Miller J.R."/>
            <person name="Montgomery P."/>
            <person name="Mori A."/>
            <person name="Nascimento A.L."/>
            <person name="Naveira H.F."/>
            <person name="Nusbaum C."/>
            <person name="O'leary S."/>
            <person name="Orvis J."/>
            <person name="Pertea M."/>
            <person name="Quesneville H."/>
            <person name="Reidenbach K.R."/>
            <person name="Rogers Y.H."/>
            <person name="Roth C.W."/>
            <person name="Schneider J.R."/>
            <person name="Schatz M."/>
            <person name="Shumway M."/>
            <person name="Stanke M."/>
            <person name="Stinson E.O."/>
            <person name="Tubio J.M."/>
            <person name="Vanzee J.P."/>
            <person name="Verjovski-Almeida S."/>
            <person name="Werner D."/>
            <person name="White O."/>
            <person name="Wyder S."/>
            <person name="Zeng Q."/>
            <person name="Zhao Q."/>
            <person name="Zhao Y."/>
            <person name="Hill C.A."/>
            <person name="Raikhel A.S."/>
            <person name="Soares M.B."/>
            <person name="Knudson D.L."/>
            <person name="Lee N.H."/>
            <person name="Galagan J."/>
            <person name="Salzberg S.L."/>
            <person name="Paulsen I.T."/>
            <person name="Dimopoulos G."/>
            <person name="Collins F.H."/>
            <person name="Birren B."/>
            <person name="Fraser-Liggett C.M."/>
            <person name="Severson D.W."/>
        </authorList>
    </citation>
    <scope>NUCLEOTIDE SEQUENCE [LARGE SCALE GENOMIC DNA]</scope>
    <source>
        <strain evidence="2">Liverpool</strain>
    </source>
</reference>
<evidence type="ECO:0000313" key="3">
    <source>
        <dbReference type="Proteomes" id="UP000682892"/>
    </source>
</evidence>